<dbReference type="PANTHER" id="PTHR46430:SF3">
    <property type="entry name" value="ACTIVATOR OF C KINASE PROTEIN 1"/>
    <property type="match status" value="1"/>
</dbReference>
<feature type="compositionally biased region" description="Basic and acidic residues" evidence="2">
    <location>
        <begin position="205"/>
        <end position="226"/>
    </location>
</feature>
<feature type="compositionally biased region" description="Polar residues" evidence="2">
    <location>
        <begin position="1"/>
        <end position="56"/>
    </location>
</feature>
<keyword evidence="1" id="KW-0677">Repeat</keyword>
<feature type="compositionally biased region" description="Basic and acidic residues" evidence="2">
    <location>
        <begin position="132"/>
        <end position="143"/>
    </location>
</feature>
<keyword evidence="3" id="KW-0418">Kinase</keyword>
<dbReference type="InterPro" id="IPR011990">
    <property type="entry name" value="TPR-like_helical_dom_sf"/>
</dbReference>
<keyword evidence="4" id="KW-1185">Reference proteome</keyword>
<feature type="compositionally biased region" description="Pro residues" evidence="2">
    <location>
        <begin position="565"/>
        <end position="580"/>
    </location>
</feature>
<dbReference type="Gene3D" id="1.25.40.10">
    <property type="entry name" value="Tetratricopeptide repeat domain"/>
    <property type="match status" value="3"/>
</dbReference>
<evidence type="ECO:0000313" key="3">
    <source>
        <dbReference type="EMBL" id="RKF58721.1"/>
    </source>
</evidence>
<comment type="caution">
    <text evidence="3">The sequence shown here is derived from an EMBL/GenBank/DDBJ whole genome shotgun (WGS) entry which is preliminary data.</text>
</comment>
<dbReference type="Pfam" id="PF08238">
    <property type="entry name" value="Sel1"/>
    <property type="match status" value="7"/>
</dbReference>
<feature type="compositionally biased region" description="Polar residues" evidence="2">
    <location>
        <begin position="582"/>
        <end position="591"/>
    </location>
</feature>
<evidence type="ECO:0000256" key="2">
    <source>
        <dbReference type="SAM" id="MobiDB-lite"/>
    </source>
</evidence>
<dbReference type="SUPFAM" id="SSF81901">
    <property type="entry name" value="HCP-like"/>
    <property type="match status" value="1"/>
</dbReference>
<feature type="region of interest" description="Disordered" evidence="2">
    <location>
        <begin position="302"/>
        <end position="325"/>
    </location>
</feature>
<dbReference type="GO" id="GO:0016301">
    <property type="term" value="F:kinase activity"/>
    <property type="evidence" value="ECO:0007669"/>
    <property type="project" value="UniProtKB-KW"/>
</dbReference>
<feature type="region of interest" description="Disordered" evidence="2">
    <location>
        <begin position="561"/>
        <end position="614"/>
    </location>
</feature>
<protein>
    <submittedName>
        <fullName evidence="3">Putative activator of c kinase protein 1</fullName>
    </submittedName>
</protein>
<gene>
    <name evidence="3" type="ORF">GcM3_180030</name>
</gene>
<dbReference type="InterPro" id="IPR006597">
    <property type="entry name" value="Sel1-like"/>
</dbReference>
<dbReference type="AlphaFoldDB" id="A0A420HMP8"/>
<feature type="compositionally biased region" description="Polar residues" evidence="2">
    <location>
        <begin position="462"/>
        <end position="490"/>
    </location>
</feature>
<proteinExistence type="predicted"/>
<dbReference type="Proteomes" id="UP000283383">
    <property type="component" value="Unassembled WGS sequence"/>
</dbReference>
<feature type="compositionally biased region" description="Polar residues" evidence="2">
    <location>
        <begin position="506"/>
        <end position="532"/>
    </location>
</feature>
<evidence type="ECO:0000256" key="1">
    <source>
        <dbReference type="ARBA" id="ARBA00022737"/>
    </source>
</evidence>
<organism evidence="3 4">
    <name type="scientific">Golovinomyces cichoracearum</name>
    <dbReference type="NCBI Taxonomy" id="62708"/>
    <lineage>
        <taxon>Eukaryota</taxon>
        <taxon>Fungi</taxon>
        <taxon>Dikarya</taxon>
        <taxon>Ascomycota</taxon>
        <taxon>Pezizomycotina</taxon>
        <taxon>Leotiomycetes</taxon>
        <taxon>Erysiphales</taxon>
        <taxon>Erysiphaceae</taxon>
        <taxon>Golovinomyces</taxon>
    </lineage>
</organism>
<dbReference type="STRING" id="62708.A0A420HMP8"/>
<reference evidence="3 4" key="1">
    <citation type="journal article" date="2018" name="BMC Genomics">
        <title>Comparative genome analyses reveal sequence features reflecting distinct modes of host-adaptation between dicot and monocot powdery mildew.</title>
        <authorList>
            <person name="Wu Y."/>
            <person name="Ma X."/>
            <person name="Pan Z."/>
            <person name="Kale S.D."/>
            <person name="Song Y."/>
            <person name="King H."/>
            <person name="Zhang Q."/>
            <person name="Presley C."/>
            <person name="Deng X."/>
            <person name="Wei C.I."/>
            <person name="Xiao S."/>
        </authorList>
    </citation>
    <scope>NUCLEOTIDE SEQUENCE [LARGE SCALE GENOMIC DNA]</scope>
    <source>
        <strain evidence="3">UMSG3</strain>
    </source>
</reference>
<evidence type="ECO:0000313" key="4">
    <source>
        <dbReference type="Proteomes" id="UP000283383"/>
    </source>
</evidence>
<dbReference type="SMART" id="SM00671">
    <property type="entry name" value="SEL1"/>
    <property type="match status" value="7"/>
</dbReference>
<feature type="region of interest" description="Disordered" evidence="2">
    <location>
        <begin position="462"/>
        <end position="494"/>
    </location>
</feature>
<sequence>MAYNIGPSQISQRSYDESTSQRYESYQDQQAYQYQPMGNSQGDFNFSQDYTMTYQDNGGGGRGSGRSLPPPQNSHSSPRGFLSQRGRGGSQPIQRPATADGMRNKIDPNSSGRGRGFQKSVPFNVGGVRTQPFERSETTDTSRMRKPLISPILSPDQPAWDSPFPTFPGTQKKSALTKEQEILEQMSKMELSETTQPQPQPRASGRKENQDMKSRPRGSSRNESDQLSKISPRQGFAAEGDIRKNSDQRNLPRKYPKDLSENGYSDTRQGVPEKNMKTVTQNPSLVRKAQMMQSVNGLGNNSAGRVLPQRPSTAAGVRQPPQPQFQNRMIPTQIDLNTGSTNQNGFVRNRSLSNLYDDYYESDTNKKDPSPALEMPDFNIDSTSYHRRGSSFEAHMQIPSYNNMSDEIAIKPLRLKENMYEKPQALYDEQLQPLYSEQLQLQPLYGDQSQPLYVEQPQPLFSEQPQPLYNEQSSEWNSSGPSNIPQSSNFGRYAPNQGYIEQFTHLKNSQPPQSPTNFHLPIRSSSTATGKTDLSGALYSDVGEYGQNYAKNKYMEASADKLPSHPLPARPGLPPDPVYPPSTATHPNNKPTPIRNYSGLGPTQSLSHNPSSDALPATAELTSELEQLRNHIKTNPSDQAVQLQLAKRLIDDVDSFVQPIIDQRTRNKTREKHVMEAHRILKKLVAQQNVEAMFFLADCYGRGAPGLEVDHKEAFSLYQSAAKVGHAAAAYRTAVCCELGNEEGGGTRKDPLKAIQWYKRAAMLGDTPAMYKMGIVLLKGLLGQQRNPREAIGWLKRAAERADAENPHALHELALLYEQPQGSENSVIRDEAYSFQLFQQAADLGYKFSQFRLGCAYEYGLFNCPIDPKLSILWYSRAAAQGEHQSELALSGWYLTGSEGVLQQSDTEAYLWARKAAIAGLAKAEYAMGYFTEVGIGSPGNLDDAKRWYWRAAAQNFPKARERLEVLKRGGSKAVLRPREKVQR</sequence>
<dbReference type="PANTHER" id="PTHR46430">
    <property type="entry name" value="PROTEIN SKT5-RELATED"/>
    <property type="match status" value="1"/>
</dbReference>
<dbReference type="InterPro" id="IPR051726">
    <property type="entry name" value="Chitin_Synth_Reg"/>
</dbReference>
<feature type="compositionally biased region" description="Polar residues" evidence="2">
    <location>
        <begin position="601"/>
        <end position="612"/>
    </location>
</feature>
<dbReference type="EMBL" id="MCBQ01018043">
    <property type="protein sequence ID" value="RKF58721.1"/>
    <property type="molecule type" value="Genomic_DNA"/>
</dbReference>
<name>A0A420HMP8_9PEZI</name>
<accession>A0A420HMP8</accession>
<feature type="region of interest" description="Disordered" evidence="2">
    <location>
        <begin position="1"/>
        <end position="278"/>
    </location>
</feature>
<keyword evidence="3" id="KW-0808">Transferase</keyword>
<feature type="region of interest" description="Disordered" evidence="2">
    <location>
        <begin position="506"/>
        <end position="534"/>
    </location>
</feature>